<dbReference type="InterPro" id="IPR013189">
    <property type="entry name" value="Glyco_hydro_32_C"/>
</dbReference>
<evidence type="ECO:0000259" key="6">
    <source>
        <dbReference type="Pfam" id="PF00251"/>
    </source>
</evidence>
<sequence>MRNIYRLGTVITSVTLASSLFSYPTSSAAKDSRQVKGIQELKGLQMNIKNPYYNELYRPQFHFTPDQNWMNDPNGLVYYKGEYHLFYQYNPKGNTWGNMSWGHAVSKDLLHWEHLDVAMKPDELGMIFSGSIVVDKHNTSGLFKKGSGGLVAIFTHAGDTQQQSIAYSEDNGITWNKYNGNPVIENPGIADFRDPKVFWHDDTNKWVMVIAAGKRIQLYSSQNLKNWEYMSEFGEGMGAQGGVWECPDLFEIPVDGNPNHTKWVLQVDLNPGAVAGGSGGQYFVGAFDGKTFKTEQKAEEINWVDYGKDFYAAQSWDNTQQRRIWMAWMNNWDYAEKIPTSPWRSAMTLPREVGLKTTEKGEILLTQKPIQEMKKIREKKHQLKNRNIQSDNIKFPKIDGQTQEIVAEFELGTADEFGFYARKGDEEFTKIGYDVKREELFVDRTKSGQANFSENFSGIYAAPLKAAGNKVKMHIFVDRSSVEVFGNDGERVLTNQIFPKPTSEGLEVYAKNGEVHLSSLNVYKLDSTWKN</sequence>
<dbReference type="RefSeq" id="WP_048896818.1">
    <property type="nucleotide sequence ID" value="NZ_CP011974.1"/>
</dbReference>
<dbReference type="PANTHER" id="PTHR42800:SF1">
    <property type="entry name" value="EXOINULINASE INUD (AFU_ORTHOLOGUE AFUA_5G00480)"/>
    <property type="match status" value="1"/>
</dbReference>
<dbReference type="AlphaFoldDB" id="A0A1X7ELW3"/>
<dbReference type="EMBL" id="CP011974">
    <property type="protein sequence ID" value="AKO95103.2"/>
    <property type="molecule type" value="Genomic_DNA"/>
</dbReference>
<keyword evidence="2 5" id="KW-0378">Hydrolase</keyword>
<name>A0A1X7ELW3_9BACI</name>
<dbReference type="FunFam" id="2.115.10.20:FF:000003">
    <property type="entry name" value="Levanbiose-producing levanase"/>
    <property type="match status" value="1"/>
</dbReference>
<dbReference type="SUPFAM" id="SSF75005">
    <property type="entry name" value="Arabinanase/levansucrase/invertase"/>
    <property type="match status" value="1"/>
</dbReference>
<dbReference type="Gene3D" id="2.60.120.560">
    <property type="entry name" value="Exo-inulinase, domain 1"/>
    <property type="match status" value="1"/>
</dbReference>
<dbReference type="CDD" id="cd18622">
    <property type="entry name" value="GH32_Inu-like"/>
    <property type="match status" value="1"/>
</dbReference>
<organism evidence="8 9">
    <name type="scientific">Priestia filamentosa</name>
    <dbReference type="NCBI Taxonomy" id="1402861"/>
    <lineage>
        <taxon>Bacteria</taxon>
        <taxon>Bacillati</taxon>
        <taxon>Bacillota</taxon>
        <taxon>Bacilli</taxon>
        <taxon>Bacillales</taxon>
        <taxon>Bacillaceae</taxon>
        <taxon>Priestia</taxon>
    </lineage>
</organism>
<dbReference type="PATRIC" id="fig|135735.6.peg.3015"/>
<accession>A0A1X7ELW3</accession>
<comment type="similarity">
    <text evidence="1 5">Belongs to the glycosyl hydrolase 32 family.</text>
</comment>
<proteinExistence type="inferred from homology"/>
<dbReference type="OrthoDB" id="9759709at2"/>
<dbReference type="InterPro" id="IPR018053">
    <property type="entry name" value="Glyco_hydro_32_AS"/>
</dbReference>
<keyword evidence="3" id="KW-0119">Carbohydrate metabolism</keyword>
<dbReference type="PROSITE" id="PS00609">
    <property type="entry name" value="GLYCOSYL_HYDROL_F32"/>
    <property type="match status" value="1"/>
</dbReference>
<dbReference type="InterPro" id="IPR023296">
    <property type="entry name" value="Glyco_hydro_beta-prop_sf"/>
</dbReference>
<dbReference type="InterPro" id="IPR001362">
    <property type="entry name" value="Glyco_hydro_32"/>
</dbReference>
<dbReference type="GO" id="GO:0005737">
    <property type="term" value="C:cytoplasm"/>
    <property type="evidence" value="ECO:0007669"/>
    <property type="project" value="TreeGrafter"/>
</dbReference>
<evidence type="ECO:0000256" key="5">
    <source>
        <dbReference type="RuleBase" id="RU362110"/>
    </source>
</evidence>
<evidence type="ECO:0000256" key="4">
    <source>
        <dbReference type="ARBA" id="ARBA00023295"/>
    </source>
</evidence>
<dbReference type="SMART" id="SM00640">
    <property type="entry name" value="Glyco_32"/>
    <property type="match status" value="1"/>
</dbReference>
<dbReference type="GeneID" id="93701935"/>
<dbReference type="KEGG" id="beo:BEH_14245"/>
<dbReference type="GO" id="GO:0005987">
    <property type="term" value="P:sucrose catabolic process"/>
    <property type="evidence" value="ECO:0007669"/>
    <property type="project" value="TreeGrafter"/>
</dbReference>
<accession>A0A0H4L2Y4</accession>
<evidence type="ECO:0000259" key="7">
    <source>
        <dbReference type="Pfam" id="PF08244"/>
    </source>
</evidence>
<dbReference type="SUPFAM" id="SSF49899">
    <property type="entry name" value="Concanavalin A-like lectins/glucanases"/>
    <property type="match status" value="1"/>
</dbReference>
<feature type="domain" description="Glycosyl hydrolase family 32 N-terminal" evidence="6">
    <location>
        <begin position="62"/>
        <end position="362"/>
    </location>
</feature>
<dbReference type="Pfam" id="PF00251">
    <property type="entry name" value="Glyco_hydro_32N"/>
    <property type="match status" value="1"/>
</dbReference>
<dbReference type="PANTHER" id="PTHR42800">
    <property type="entry name" value="EXOINULINASE INUD (AFU_ORTHOLOGUE AFUA_5G00480)"/>
    <property type="match status" value="1"/>
</dbReference>
<dbReference type="GO" id="GO:0004575">
    <property type="term" value="F:sucrose alpha-glucosidase activity"/>
    <property type="evidence" value="ECO:0007669"/>
    <property type="project" value="TreeGrafter"/>
</dbReference>
<dbReference type="InterPro" id="IPR013320">
    <property type="entry name" value="ConA-like_dom_sf"/>
</dbReference>
<feature type="domain" description="Glycosyl hydrolase family 32 C-terminal" evidence="7">
    <location>
        <begin position="372"/>
        <end position="523"/>
    </location>
</feature>
<evidence type="ECO:0000256" key="1">
    <source>
        <dbReference type="ARBA" id="ARBA00009902"/>
    </source>
</evidence>
<keyword evidence="9" id="KW-1185">Reference proteome</keyword>
<evidence type="ECO:0000256" key="3">
    <source>
        <dbReference type="ARBA" id="ARBA00023277"/>
    </source>
</evidence>
<evidence type="ECO:0000313" key="8">
    <source>
        <dbReference type="EMBL" id="AKO95103.2"/>
    </source>
</evidence>
<gene>
    <name evidence="8" type="ORF">BEH_14245</name>
</gene>
<reference evidence="9" key="2">
    <citation type="submission" date="2015-06" db="EMBL/GenBank/DDBJ databases">
        <title>Genome Sequence of Bacillus endophyticus and Analysis of its Companion Mechanism in the Ketogulonigenium vulgare-Bacillus strain Consortium.</title>
        <authorList>
            <person name="Jia N."/>
            <person name="Du J."/>
            <person name="Ding M.-Z."/>
            <person name="Gao F."/>
            <person name="Yuan Y.-J."/>
        </authorList>
    </citation>
    <scope>NUCLEOTIDE SEQUENCE [LARGE SCALE GENOMIC DNA]</scope>
    <source>
        <strain evidence="9">Hbe603</strain>
    </source>
</reference>
<dbReference type="InterPro" id="IPR013148">
    <property type="entry name" value="Glyco_hydro_32_N"/>
</dbReference>
<dbReference type="Gene3D" id="2.115.10.20">
    <property type="entry name" value="Glycosyl hydrolase domain, family 43"/>
    <property type="match status" value="1"/>
</dbReference>
<evidence type="ECO:0000256" key="2">
    <source>
        <dbReference type="ARBA" id="ARBA00022801"/>
    </source>
</evidence>
<dbReference type="Pfam" id="PF08244">
    <property type="entry name" value="Glyco_hydro_32C"/>
    <property type="match status" value="1"/>
</dbReference>
<dbReference type="Proteomes" id="UP000036202">
    <property type="component" value="Chromosome"/>
</dbReference>
<keyword evidence="4 5" id="KW-0326">Glycosidase</keyword>
<evidence type="ECO:0000313" key="9">
    <source>
        <dbReference type="Proteomes" id="UP000036202"/>
    </source>
</evidence>
<reference evidence="8 9" key="1">
    <citation type="journal article" date="2015" name="PLoS ONE">
        <title>Genome Sequence of Bacillus endophyticus and Analysis of Its Companion Mechanism in the Ketogulonigenium vulgare-Bacillus Strain Consortium.</title>
        <authorList>
            <person name="Jia N."/>
            <person name="Du J."/>
            <person name="Ding M.Z."/>
            <person name="Gao F."/>
            <person name="Yuan Y.J."/>
        </authorList>
    </citation>
    <scope>NUCLEOTIDE SEQUENCE [LARGE SCALE GENOMIC DNA]</scope>
    <source>
        <strain evidence="8 9">Hbe603</strain>
    </source>
</reference>
<protein>
    <submittedName>
        <fullName evidence="8">Glycoside hydrolase</fullName>
    </submittedName>
</protein>